<accession>A0A917DDI5</accession>
<feature type="signal peptide" evidence="1">
    <location>
        <begin position="1"/>
        <end position="19"/>
    </location>
</feature>
<gene>
    <name evidence="2" type="ORF">GCM10011335_35100</name>
</gene>
<evidence type="ECO:0000313" key="2">
    <source>
        <dbReference type="EMBL" id="GGD28903.1"/>
    </source>
</evidence>
<sequence length="131" mass="13729">MRIALATLLLACISLPSHAEDRYSGHYSAGCGQLVCELDIRPAGKGWSVRWTASDPTRLDAVPVCSFKTTAELGSAAMGPAGVVSGIAVGQVRGRPFGLFDLAPGRVSWSSSWQACEGVAPKAIYEAFGDE</sequence>
<evidence type="ECO:0000313" key="3">
    <source>
        <dbReference type="Proteomes" id="UP000613160"/>
    </source>
</evidence>
<reference evidence="2" key="2">
    <citation type="submission" date="2020-09" db="EMBL/GenBank/DDBJ databases">
        <authorList>
            <person name="Sun Q."/>
            <person name="Zhou Y."/>
        </authorList>
    </citation>
    <scope>NUCLEOTIDE SEQUENCE</scope>
    <source>
        <strain evidence="2">CGMCC 1.15493</strain>
    </source>
</reference>
<comment type="caution">
    <text evidence="2">The sequence shown here is derived from an EMBL/GenBank/DDBJ whole genome shotgun (WGS) entry which is preliminary data.</text>
</comment>
<dbReference type="Proteomes" id="UP000613160">
    <property type="component" value="Unassembled WGS sequence"/>
</dbReference>
<name>A0A917DDI5_9HYPH</name>
<proteinExistence type="predicted"/>
<protein>
    <submittedName>
        <fullName evidence="2">Uncharacterized protein</fullName>
    </submittedName>
</protein>
<dbReference type="EMBL" id="BMJJ01000009">
    <property type="protein sequence ID" value="GGD28903.1"/>
    <property type="molecule type" value="Genomic_DNA"/>
</dbReference>
<reference evidence="2" key="1">
    <citation type="journal article" date="2014" name="Int. J. Syst. Evol. Microbiol.">
        <title>Complete genome sequence of Corynebacterium casei LMG S-19264T (=DSM 44701T), isolated from a smear-ripened cheese.</title>
        <authorList>
            <consortium name="US DOE Joint Genome Institute (JGI-PGF)"/>
            <person name="Walter F."/>
            <person name="Albersmeier A."/>
            <person name="Kalinowski J."/>
            <person name="Ruckert C."/>
        </authorList>
    </citation>
    <scope>NUCLEOTIDE SEQUENCE</scope>
    <source>
        <strain evidence="2">CGMCC 1.15493</strain>
    </source>
</reference>
<feature type="chain" id="PRO_5037448697" evidence="1">
    <location>
        <begin position="20"/>
        <end position="131"/>
    </location>
</feature>
<keyword evidence="3" id="KW-1185">Reference proteome</keyword>
<dbReference type="RefSeq" id="WP_188853132.1">
    <property type="nucleotide sequence ID" value="NZ_BMJJ01000009.1"/>
</dbReference>
<keyword evidence="1" id="KW-0732">Signal</keyword>
<organism evidence="2 3">
    <name type="scientific">Aureimonas glaciei</name>
    <dbReference type="NCBI Taxonomy" id="1776957"/>
    <lineage>
        <taxon>Bacteria</taxon>
        <taxon>Pseudomonadati</taxon>
        <taxon>Pseudomonadota</taxon>
        <taxon>Alphaproteobacteria</taxon>
        <taxon>Hyphomicrobiales</taxon>
        <taxon>Aurantimonadaceae</taxon>
        <taxon>Aureimonas</taxon>
    </lineage>
</organism>
<evidence type="ECO:0000256" key="1">
    <source>
        <dbReference type="SAM" id="SignalP"/>
    </source>
</evidence>
<dbReference type="AlphaFoldDB" id="A0A917DDI5"/>